<dbReference type="EMBL" id="PDOF01000001">
    <property type="protein sequence ID" value="PYZ97698.1"/>
    <property type="molecule type" value="Genomic_DNA"/>
</dbReference>
<keyword evidence="2" id="KW-0808">Transferase</keyword>
<dbReference type="RefSeq" id="WP_110517043.1">
    <property type="nucleotide sequence ID" value="NZ_PDOF01000001.1"/>
</dbReference>
<evidence type="ECO:0000313" key="2">
    <source>
        <dbReference type="EMBL" id="PYZ97698.1"/>
    </source>
</evidence>
<sequence length="258" mass="28329">MDYIEYNRRAWDKKVDQGVRYTRCVDSATIEKAKNGDWSISVTTDKPVPRSWFPESLNGQRILCLASGGGQQAPVLAAAGAHVTVLDVSEKQLGQDETVARRENLTLSTVQGSMTDLSMFDDESFDIVINPVSNLFIKNIQPVWQGAARVLKKNGVMITGFTNPLVFMFDPKQEADGRLVVSNPIPGSTLHGLSYEEKQAAIASGEPVQFSHTLEDQIQGQVEAGLLIAGLYEDDFGGSRPLDRYSRSFIATRSVKMG</sequence>
<feature type="domain" description="Methyltransferase type 11" evidence="1">
    <location>
        <begin position="63"/>
        <end position="158"/>
    </location>
</feature>
<keyword evidence="3" id="KW-1185">Reference proteome</keyword>
<gene>
    <name evidence="2" type="ORF">CR205_03640</name>
</gene>
<dbReference type="OrthoDB" id="9772751at2"/>
<reference evidence="2 3" key="1">
    <citation type="submission" date="2017-10" db="EMBL/GenBank/DDBJ databases">
        <title>Bacillus sp. nov., a halophilic bacterium isolated from a Yangshapao Lake.</title>
        <authorList>
            <person name="Wang H."/>
        </authorList>
    </citation>
    <scope>NUCLEOTIDE SEQUENCE [LARGE SCALE GENOMIC DNA]</scope>
    <source>
        <strain evidence="2 3">YSP-3</strain>
    </source>
</reference>
<dbReference type="Proteomes" id="UP000248066">
    <property type="component" value="Unassembled WGS sequence"/>
</dbReference>
<keyword evidence="2" id="KW-0489">Methyltransferase</keyword>
<name>A0A2W0HVI4_9BACI</name>
<accession>A0A2W0HVI4</accession>
<dbReference type="Pfam" id="PF08241">
    <property type="entry name" value="Methyltransf_11"/>
    <property type="match status" value="1"/>
</dbReference>
<dbReference type="AlphaFoldDB" id="A0A2W0HVI4"/>
<dbReference type="SUPFAM" id="SSF53335">
    <property type="entry name" value="S-adenosyl-L-methionine-dependent methyltransferases"/>
    <property type="match status" value="1"/>
</dbReference>
<dbReference type="Gene3D" id="3.40.50.150">
    <property type="entry name" value="Vaccinia Virus protein VP39"/>
    <property type="match status" value="1"/>
</dbReference>
<comment type="caution">
    <text evidence="2">The sequence shown here is derived from an EMBL/GenBank/DDBJ whole genome shotgun (WGS) entry which is preliminary data.</text>
</comment>
<protein>
    <submittedName>
        <fullName evidence="2">SAM-dependent methyltransferase</fullName>
    </submittedName>
</protein>
<proteinExistence type="predicted"/>
<dbReference type="GO" id="GO:0008757">
    <property type="term" value="F:S-adenosylmethionine-dependent methyltransferase activity"/>
    <property type="evidence" value="ECO:0007669"/>
    <property type="project" value="InterPro"/>
</dbReference>
<dbReference type="InterPro" id="IPR013216">
    <property type="entry name" value="Methyltransf_11"/>
</dbReference>
<dbReference type="GO" id="GO:0032259">
    <property type="term" value="P:methylation"/>
    <property type="evidence" value="ECO:0007669"/>
    <property type="project" value="UniProtKB-KW"/>
</dbReference>
<organism evidence="2 3">
    <name type="scientific">Alteribacter lacisalsi</name>
    <dbReference type="NCBI Taxonomy" id="2045244"/>
    <lineage>
        <taxon>Bacteria</taxon>
        <taxon>Bacillati</taxon>
        <taxon>Bacillota</taxon>
        <taxon>Bacilli</taxon>
        <taxon>Bacillales</taxon>
        <taxon>Bacillaceae</taxon>
        <taxon>Alteribacter</taxon>
    </lineage>
</organism>
<evidence type="ECO:0000313" key="3">
    <source>
        <dbReference type="Proteomes" id="UP000248066"/>
    </source>
</evidence>
<evidence type="ECO:0000259" key="1">
    <source>
        <dbReference type="Pfam" id="PF08241"/>
    </source>
</evidence>
<dbReference type="InterPro" id="IPR029063">
    <property type="entry name" value="SAM-dependent_MTases_sf"/>
</dbReference>
<dbReference type="CDD" id="cd02440">
    <property type="entry name" value="AdoMet_MTases"/>
    <property type="match status" value="1"/>
</dbReference>